<dbReference type="Proteomes" id="UP001174210">
    <property type="component" value="Unassembled WGS sequence"/>
</dbReference>
<organism evidence="2 3">
    <name type="scientific">Leifsonia virtsii</name>
    <dbReference type="NCBI Taxonomy" id="3035915"/>
    <lineage>
        <taxon>Bacteria</taxon>
        <taxon>Bacillati</taxon>
        <taxon>Actinomycetota</taxon>
        <taxon>Actinomycetes</taxon>
        <taxon>Micrococcales</taxon>
        <taxon>Microbacteriaceae</taxon>
        <taxon>Leifsonia</taxon>
    </lineage>
</organism>
<dbReference type="InterPro" id="IPR023210">
    <property type="entry name" value="NADP_OxRdtase_dom"/>
</dbReference>
<dbReference type="InterPro" id="IPR036812">
    <property type="entry name" value="NAD(P)_OxRdtase_dom_sf"/>
</dbReference>
<feature type="domain" description="NADP-dependent oxidoreductase" evidence="1">
    <location>
        <begin position="19"/>
        <end position="321"/>
    </location>
</feature>
<comment type="caution">
    <text evidence="2">The sequence shown here is derived from an EMBL/GenBank/DDBJ whole genome shotgun (WGS) entry which is preliminary data.</text>
</comment>
<dbReference type="Pfam" id="PF00248">
    <property type="entry name" value="Aldo_ket_red"/>
    <property type="match status" value="1"/>
</dbReference>
<dbReference type="PANTHER" id="PTHR42686:SF1">
    <property type="entry name" value="GH17980P-RELATED"/>
    <property type="match status" value="1"/>
</dbReference>
<dbReference type="SUPFAM" id="SSF51430">
    <property type="entry name" value="NAD(P)-linked oxidoreductase"/>
    <property type="match status" value="1"/>
</dbReference>
<protein>
    <submittedName>
        <fullName evidence="2">Aldo/keto reductase</fullName>
    </submittedName>
</protein>
<dbReference type="Gene3D" id="3.20.20.100">
    <property type="entry name" value="NADP-dependent oxidoreductase domain"/>
    <property type="match status" value="1"/>
</dbReference>
<dbReference type="PANTHER" id="PTHR42686">
    <property type="entry name" value="GH17980P-RELATED"/>
    <property type="match status" value="1"/>
</dbReference>
<name>A0ABT8J215_9MICO</name>
<evidence type="ECO:0000259" key="1">
    <source>
        <dbReference type="Pfam" id="PF00248"/>
    </source>
</evidence>
<evidence type="ECO:0000313" key="3">
    <source>
        <dbReference type="Proteomes" id="UP001174210"/>
    </source>
</evidence>
<dbReference type="CDD" id="cd19162">
    <property type="entry name" value="AKR_FDH"/>
    <property type="match status" value="1"/>
</dbReference>
<dbReference type="InterPro" id="IPR044477">
    <property type="entry name" value="FDH-like"/>
</dbReference>
<accession>A0ABT8J215</accession>
<proteinExistence type="predicted"/>
<sequence>MSTTPLPLRTLRTGTTITELGFGAAQLGNLFRETTDAASTEAVSTALADGLRYFDTAPHYGLGLSERRLGAALRDAPRESITLSSKVGRLLADSPETADRLDDDGFVVPASTRRVWDFSRDGILRSVESSLARLGTDHLDIAYLHDPDDHWDAASTTGIDALIELRDQGVVHAIGAGMNQSAMLAEFVRRTDVDAVMVAGRFTLLDHGALDDLLPVAGERGVGVIAAAVYNSGLLSTDVVDRAAHFDYGTAPAEVVERAVRIGEVCARHGVSLPAAAIQYPLRHPAVVSVVTGMRTAEHVESTVERYRADIPEALWAELDATGLAPDPARAASRR</sequence>
<dbReference type="InterPro" id="IPR020471">
    <property type="entry name" value="AKR"/>
</dbReference>
<reference evidence="2" key="1">
    <citation type="submission" date="2023-03" db="EMBL/GenBank/DDBJ databases">
        <title>MT1 and MT2 Draft Genomes of Novel Species.</title>
        <authorList>
            <person name="Venkateswaran K."/>
        </authorList>
    </citation>
    <scope>NUCLEOTIDE SEQUENCE</scope>
    <source>
        <strain evidence="2">F6_8S_P_1A</strain>
    </source>
</reference>
<dbReference type="EMBL" id="JAROCB010000005">
    <property type="protein sequence ID" value="MDN4599124.1"/>
    <property type="molecule type" value="Genomic_DNA"/>
</dbReference>
<evidence type="ECO:0000313" key="2">
    <source>
        <dbReference type="EMBL" id="MDN4599124.1"/>
    </source>
</evidence>
<dbReference type="RefSeq" id="WP_301220468.1">
    <property type="nucleotide sequence ID" value="NZ_JAROCB010000005.1"/>
</dbReference>
<gene>
    <name evidence="2" type="ORF">P5G59_18380</name>
</gene>
<keyword evidence="3" id="KW-1185">Reference proteome</keyword>